<dbReference type="AlphaFoldDB" id="A0A5M6IRV8"/>
<evidence type="ECO:0000313" key="1">
    <source>
        <dbReference type="EMBL" id="KAA5611012.1"/>
    </source>
</evidence>
<organism evidence="1 2">
    <name type="scientific">Rhodovastum atsumiense</name>
    <dbReference type="NCBI Taxonomy" id="504468"/>
    <lineage>
        <taxon>Bacteria</taxon>
        <taxon>Pseudomonadati</taxon>
        <taxon>Pseudomonadota</taxon>
        <taxon>Alphaproteobacteria</taxon>
        <taxon>Acetobacterales</taxon>
        <taxon>Acetobacteraceae</taxon>
        <taxon>Rhodovastum</taxon>
    </lineage>
</organism>
<evidence type="ECO:0000313" key="2">
    <source>
        <dbReference type="Proteomes" id="UP000325255"/>
    </source>
</evidence>
<accession>A0A5M6IRV8</accession>
<proteinExistence type="predicted"/>
<gene>
    <name evidence="1" type="ORF">F1189_16510</name>
</gene>
<dbReference type="EMBL" id="VWPK01000025">
    <property type="protein sequence ID" value="KAA5611012.1"/>
    <property type="molecule type" value="Genomic_DNA"/>
</dbReference>
<dbReference type="RefSeq" id="WP_150041935.1">
    <property type="nucleotide sequence ID" value="NZ_OW485601.1"/>
</dbReference>
<sequence>MTVAPIFDFDAEANEACVQAVPGAVFLRLRRNVGGDILRRMFVEMTPQQARALSRDLQSCIRKAERNNRRLSEGTAG</sequence>
<reference evidence="1 2" key="1">
    <citation type="submission" date="2019-09" db="EMBL/GenBank/DDBJ databases">
        <title>Genome sequence of Rhodovastum atsumiense, a diverse member of the Acetobacteraceae family of non-sulfur purple photosynthetic bacteria.</title>
        <authorList>
            <person name="Meyer T."/>
            <person name="Kyndt J."/>
        </authorList>
    </citation>
    <scope>NUCLEOTIDE SEQUENCE [LARGE SCALE GENOMIC DNA]</scope>
    <source>
        <strain evidence="1 2">DSM 21279</strain>
    </source>
</reference>
<protein>
    <submittedName>
        <fullName evidence="1">Uncharacterized protein</fullName>
    </submittedName>
</protein>
<keyword evidence="2" id="KW-1185">Reference proteome</keyword>
<dbReference type="Proteomes" id="UP000325255">
    <property type="component" value="Unassembled WGS sequence"/>
</dbReference>
<name>A0A5M6IRV8_9PROT</name>
<comment type="caution">
    <text evidence="1">The sequence shown here is derived from an EMBL/GenBank/DDBJ whole genome shotgun (WGS) entry which is preliminary data.</text>
</comment>